<dbReference type="PANTHER" id="PTHR43283:SF7">
    <property type="entry name" value="BETA-LACTAMASE-RELATED DOMAIN-CONTAINING PROTEIN"/>
    <property type="match status" value="1"/>
</dbReference>
<gene>
    <name evidence="2" type="ORF">DM484_26235</name>
</gene>
<evidence type="ECO:0000313" key="3">
    <source>
        <dbReference type="Proteomes" id="UP000249396"/>
    </source>
</evidence>
<feature type="domain" description="Beta-lactamase-related" evidence="1">
    <location>
        <begin position="174"/>
        <end position="446"/>
    </location>
</feature>
<keyword evidence="2" id="KW-0378">Hydrolase</keyword>
<dbReference type="Pfam" id="PF00144">
    <property type="entry name" value="Beta-lactamase"/>
    <property type="match status" value="1"/>
</dbReference>
<protein>
    <submittedName>
        <fullName evidence="2">Serine hydrolase</fullName>
    </submittedName>
</protein>
<sequence length="472" mass="52323">MFISGRSPQSVLQEDLEIDDLAYLRFIATDVDYSKKLVTANFFGLVKRIAVYNPALGSALVYGDNANALDRPHPNHPPWGNAFELSRHTGRDCRYPEHREVNVDCPPWPLGSGNPCRNDEQNLNSTALPMEGILKLNASTLDGGGGFVEEARLDSLAPVLDWAFAEPDPKHLRRTRAVVVLYQGKIVAERYAPGFDQDMPLPGWSMAKGVVNALVGILVGQGKLNLNSPALVPEWQRQGDPRREITLDQLMRMTSGLEFSEKAGNPFSDVVQMLFTTPDAAAYAANKPLTATPGTCWNYASGTTNLVCRIIRHTLGDADYRQFPHQALFEPLGMGSARFESDASGTFVGSSFLFATARDWAKFGLLYCQDGVWMGERILPEGWVHYSTTPKTTDRQYGAHFWLDIQQKNRTMDLDKSLPADAFHAIGYEGQCVSIVPSRQLVVVRLGLTRKSSAWRQDQFLSLIVTALAKND</sequence>
<accession>A0A2W4QUH8</accession>
<dbReference type="GO" id="GO:0016787">
    <property type="term" value="F:hydrolase activity"/>
    <property type="evidence" value="ECO:0007669"/>
    <property type="project" value="UniProtKB-KW"/>
</dbReference>
<proteinExistence type="predicted"/>
<reference evidence="2 3" key="1">
    <citation type="journal article" date="2018" name="Aquat. Microb. Ecol.">
        <title>Gammaproteobacterial methanotrophs dominate.</title>
        <authorList>
            <person name="Rissanen A.J."/>
            <person name="Saarenheimo J."/>
            <person name="Tiirola M."/>
            <person name="Peura S."/>
            <person name="Aalto S.L."/>
            <person name="Karvinen A."/>
            <person name="Nykanen H."/>
        </authorList>
    </citation>
    <scope>NUCLEOTIDE SEQUENCE [LARGE SCALE GENOMIC DNA]</scope>
    <source>
        <strain evidence="2">AMbin10</strain>
    </source>
</reference>
<dbReference type="PANTHER" id="PTHR43283">
    <property type="entry name" value="BETA-LACTAMASE-RELATED"/>
    <property type="match status" value="1"/>
</dbReference>
<organism evidence="2 3">
    <name type="scientific">Candidatus Methylumidiphilus alinenensis</name>
    <dbReference type="NCBI Taxonomy" id="2202197"/>
    <lineage>
        <taxon>Bacteria</taxon>
        <taxon>Pseudomonadati</taxon>
        <taxon>Pseudomonadota</taxon>
        <taxon>Gammaproteobacteria</taxon>
        <taxon>Methylococcales</taxon>
        <taxon>Candidatus Methylumidiphilus</taxon>
    </lineage>
</organism>
<dbReference type="InterPro" id="IPR050789">
    <property type="entry name" value="Diverse_Enzym_Activities"/>
</dbReference>
<dbReference type="EMBL" id="QJPH01000519">
    <property type="protein sequence ID" value="PZN71528.1"/>
    <property type="molecule type" value="Genomic_DNA"/>
</dbReference>
<evidence type="ECO:0000313" key="2">
    <source>
        <dbReference type="EMBL" id="PZN71528.1"/>
    </source>
</evidence>
<dbReference type="InterPro" id="IPR012338">
    <property type="entry name" value="Beta-lactam/transpept-like"/>
</dbReference>
<name>A0A2W4QUH8_9GAMM</name>
<dbReference type="Gene3D" id="3.40.710.10">
    <property type="entry name" value="DD-peptidase/beta-lactamase superfamily"/>
    <property type="match status" value="1"/>
</dbReference>
<dbReference type="InterPro" id="IPR001466">
    <property type="entry name" value="Beta-lactam-related"/>
</dbReference>
<dbReference type="AlphaFoldDB" id="A0A2W4QUH8"/>
<dbReference type="Proteomes" id="UP000249396">
    <property type="component" value="Unassembled WGS sequence"/>
</dbReference>
<dbReference type="SUPFAM" id="SSF56601">
    <property type="entry name" value="beta-lactamase/transpeptidase-like"/>
    <property type="match status" value="1"/>
</dbReference>
<evidence type="ECO:0000259" key="1">
    <source>
        <dbReference type="Pfam" id="PF00144"/>
    </source>
</evidence>
<comment type="caution">
    <text evidence="2">The sequence shown here is derived from an EMBL/GenBank/DDBJ whole genome shotgun (WGS) entry which is preliminary data.</text>
</comment>